<dbReference type="InterPro" id="IPR046336">
    <property type="entry name" value="Lon_prtase_N_sf"/>
</dbReference>
<dbReference type="InterPro" id="IPR015947">
    <property type="entry name" value="PUA-like_sf"/>
</dbReference>
<accession>A0A2G5PGL0</accession>
<dbReference type="GO" id="GO:0008233">
    <property type="term" value="F:peptidase activity"/>
    <property type="evidence" value="ECO:0007669"/>
    <property type="project" value="UniProtKB-KW"/>
</dbReference>
<sequence length="208" mass="22480">MPPTPMFPLQSALLPGETLPLRIFEPRYSELVSHCLAGDGRFGVVLIAAGAEVGGGDRRNDVGVLARITSHVAHGDGRYSLNCALTQRIRVLRWLPDNPYPVADTQAWPDPPASVSAADLARLEDDIWALLQTIAGVRGFRLRRRAEVLGTGAGDDGQRLFDLAARVPIGPADRYAVLAAPGPVERLAVLREAVETVSDLVRFQLSEE</sequence>
<evidence type="ECO:0000313" key="3">
    <source>
        <dbReference type="Proteomes" id="UP000230551"/>
    </source>
</evidence>
<gene>
    <name evidence="2" type="ORF">CQY22_000250</name>
</gene>
<dbReference type="EMBL" id="PDCN02000001">
    <property type="protein sequence ID" value="PIB77445.1"/>
    <property type="molecule type" value="Genomic_DNA"/>
</dbReference>
<dbReference type="STRING" id="85968.GCA_900073015_01795"/>
<dbReference type="PANTHER" id="PTHR46732:SF8">
    <property type="entry name" value="ATP-DEPENDENT PROTEASE LA (LON) DOMAIN PROTEIN"/>
    <property type="match status" value="1"/>
</dbReference>
<feature type="domain" description="Lon N-terminal" evidence="1">
    <location>
        <begin position="1"/>
        <end position="198"/>
    </location>
</feature>
<keyword evidence="2" id="KW-0378">Hydrolase</keyword>
<dbReference type="SUPFAM" id="SSF88697">
    <property type="entry name" value="PUA domain-like"/>
    <property type="match status" value="1"/>
</dbReference>
<organism evidence="2 3">
    <name type="scientific">Mycolicibacterium brumae</name>
    <dbReference type="NCBI Taxonomy" id="85968"/>
    <lineage>
        <taxon>Bacteria</taxon>
        <taxon>Bacillati</taxon>
        <taxon>Actinomycetota</taxon>
        <taxon>Actinomycetes</taxon>
        <taxon>Mycobacteriales</taxon>
        <taxon>Mycobacteriaceae</taxon>
        <taxon>Mycolicibacterium</taxon>
    </lineage>
</organism>
<dbReference type="AlphaFoldDB" id="A0A2G5PGL0"/>
<keyword evidence="2" id="KW-0645">Protease</keyword>
<reference evidence="2 3" key="1">
    <citation type="journal article" date="2017" name="Infect. Genet. Evol.">
        <title>The new phylogeny of the genus Mycobacterium: The old and the news.</title>
        <authorList>
            <person name="Tortoli E."/>
            <person name="Fedrizzi T."/>
            <person name="Meehan C.J."/>
            <person name="Trovato A."/>
            <person name="Grottola A."/>
            <person name="Giacobazzi E."/>
            <person name="Serpini G.F."/>
            <person name="Tagliazucchi S."/>
            <person name="Fabio A."/>
            <person name="Bettua C."/>
            <person name="Bertorelli R."/>
            <person name="Frascaro F."/>
            <person name="De Sanctis V."/>
            <person name="Pecorari M."/>
            <person name="Jousson O."/>
            <person name="Segata N."/>
            <person name="Cirillo D.M."/>
        </authorList>
    </citation>
    <scope>NUCLEOTIDE SEQUENCE [LARGE SCALE GENOMIC DNA]</scope>
    <source>
        <strain evidence="2 3">CIP1034565</strain>
    </source>
</reference>
<dbReference type="OrthoDB" id="25394at2"/>
<dbReference type="Gene3D" id="2.30.130.40">
    <property type="entry name" value="LON domain-like"/>
    <property type="match status" value="1"/>
</dbReference>
<dbReference type="GO" id="GO:0006508">
    <property type="term" value="P:proteolysis"/>
    <property type="evidence" value="ECO:0007669"/>
    <property type="project" value="UniProtKB-KW"/>
</dbReference>
<dbReference type="PROSITE" id="PS51787">
    <property type="entry name" value="LON_N"/>
    <property type="match status" value="1"/>
</dbReference>
<evidence type="ECO:0000313" key="2">
    <source>
        <dbReference type="EMBL" id="PIB77445.1"/>
    </source>
</evidence>
<keyword evidence="3" id="KW-1185">Reference proteome</keyword>
<dbReference type="RefSeq" id="WP_090588672.1">
    <property type="nucleotide sequence ID" value="NZ_CP104302.1"/>
</dbReference>
<comment type="caution">
    <text evidence="2">The sequence shown here is derived from an EMBL/GenBank/DDBJ whole genome shotgun (WGS) entry which is preliminary data.</text>
</comment>
<dbReference type="PANTHER" id="PTHR46732">
    <property type="entry name" value="ATP-DEPENDENT PROTEASE LA (LON) DOMAIN PROTEIN"/>
    <property type="match status" value="1"/>
</dbReference>
<evidence type="ECO:0000259" key="1">
    <source>
        <dbReference type="PROSITE" id="PS51787"/>
    </source>
</evidence>
<dbReference type="Pfam" id="PF02190">
    <property type="entry name" value="LON_substr_bdg"/>
    <property type="match status" value="1"/>
</dbReference>
<dbReference type="Proteomes" id="UP000230551">
    <property type="component" value="Unassembled WGS sequence"/>
</dbReference>
<protein>
    <submittedName>
        <fullName evidence="2">ATP-dependent protease</fullName>
    </submittedName>
</protein>
<dbReference type="SMART" id="SM00464">
    <property type="entry name" value="LON"/>
    <property type="match status" value="1"/>
</dbReference>
<dbReference type="InterPro" id="IPR003111">
    <property type="entry name" value="Lon_prtase_N"/>
</dbReference>
<name>A0A2G5PGL0_9MYCO</name>
<proteinExistence type="predicted"/>